<evidence type="ECO:0008006" key="3">
    <source>
        <dbReference type="Google" id="ProtNLM"/>
    </source>
</evidence>
<keyword evidence="2" id="KW-1185">Reference proteome</keyword>
<evidence type="ECO:0000313" key="1">
    <source>
        <dbReference type="EMBL" id="MEK8031014.1"/>
    </source>
</evidence>
<gene>
    <name evidence="1" type="ORF">AACH06_09325</name>
</gene>
<name>A0ABU9BM20_9BURK</name>
<dbReference type="Proteomes" id="UP001371218">
    <property type="component" value="Unassembled WGS sequence"/>
</dbReference>
<evidence type="ECO:0000313" key="2">
    <source>
        <dbReference type="Proteomes" id="UP001371218"/>
    </source>
</evidence>
<comment type="caution">
    <text evidence="1">The sequence shown here is derived from an EMBL/GenBank/DDBJ whole genome shotgun (WGS) entry which is preliminary data.</text>
</comment>
<sequence length="293" mass="32712">MPNLTPALTPALRAEYQQLFDSCQIRPERQDEVDATADLAIGQRHRYQAAAEPLGLPWYVVAVIHHMESRARFDTHLHNGDPLSARTTHVPAGRPVAGTPPYLWEDSAVDALRLARYDQWHDWSVPGILFKWESYNGWGYRRAHPEVKSPYLWSYTSHYLRGKYVADGTFSAGAVSKQPGAAALLRRLAEKGCLDAPPLPARQRPLPGEPPGDRTTVTTAMARAAPQSRLESAMPTRLHYSPDDVLPDAIALQHFLNQFPDIFLREDGQLGPRSSEAFRRVFGVYLSGDPRAG</sequence>
<accession>A0ABU9BM20</accession>
<dbReference type="EMBL" id="JBBUTG010000004">
    <property type="protein sequence ID" value="MEK8031014.1"/>
    <property type="molecule type" value="Genomic_DNA"/>
</dbReference>
<proteinExistence type="predicted"/>
<dbReference type="RefSeq" id="WP_341425379.1">
    <property type="nucleotide sequence ID" value="NZ_JBBUTG010000004.1"/>
</dbReference>
<protein>
    <recommendedName>
        <fullName evidence="3">Lysozyme family protein</fullName>
    </recommendedName>
</protein>
<reference evidence="1 2" key="1">
    <citation type="submission" date="2024-04" db="EMBL/GenBank/DDBJ databases">
        <title>Novel species of the genus Ideonella isolated from streams.</title>
        <authorList>
            <person name="Lu H."/>
        </authorList>
    </citation>
    <scope>NUCLEOTIDE SEQUENCE [LARGE SCALE GENOMIC DNA]</scope>
    <source>
        <strain evidence="1 2">DXS29W</strain>
    </source>
</reference>
<organism evidence="1 2">
    <name type="scientific">Ideonella lacteola</name>
    <dbReference type="NCBI Taxonomy" id="2984193"/>
    <lineage>
        <taxon>Bacteria</taxon>
        <taxon>Pseudomonadati</taxon>
        <taxon>Pseudomonadota</taxon>
        <taxon>Betaproteobacteria</taxon>
        <taxon>Burkholderiales</taxon>
        <taxon>Sphaerotilaceae</taxon>
        <taxon>Ideonella</taxon>
    </lineage>
</organism>